<reference evidence="11 12" key="1">
    <citation type="submission" date="2019-03" db="EMBL/GenBank/DDBJ databases">
        <title>Genomic Encyclopedia of Type Strains, Phase III (KMG-III): the genomes of soil and plant-associated and newly described type strains.</title>
        <authorList>
            <person name="Whitman W."/>
        </authorList>
    </citation>
    <scope>NUCLEOTIDE SEQUENCE [LARGE SCALE GENOMIC DNA]</scope>
    <source>
        <strain evidence="11 12">VKMAc-2574</strain>
    </source>
</reference>
<sequence>MPKLGIDRDFLREYARMDRKLQDRVQEVFAKFDAATHAGIHLEKITNARDDRFRSIRVDQFWRGIVLAPESGDSFTLLKVLPHDAAYTWAQRRQVSVNAATGQIEIRDVAAIDATLPELDRFAEGRTSRLFDNISDKDLRRLGVDDQTLQFARVLTSELQLEAARAFLPQNQWEALYGLAAGLSAEDVWAALGAPTDEPIDPDDVGAAVQRTTERVLLVDGSEELLEVFRQPLDLWRIYLHPVQHQVAHASYKGPARVTGGPGTGKTVVAIHRARHLGERADGKVLVTTFTSNLAASLQAGLDLLVDDLEVRRRIAVQHIDQFAHQVFRQQHGKPRMLSDETSVWHDIRHRLDLPFTETFLFEEWRQVVLAHRVQDAESYLRAKRSGRGRPLNARQRGQVWQAIEAFQQRLHDERLWTHETVRAEATDILSRQKDKPFRHIVVDEAQDLSPEQWRLLRAATSEGPDDIFIAGDAHQRIYQHRISLREVGVRVSGRSTRLTVNYRTTAEILAWSFQLLRGEAIDDMDGDLDTVAGYRCETHGLPPELRSFRTRADELRGLCEQIQSWTSAGVQLGEIGVAARSNGVVDAIVNELARAGIPAHALDRSNPPADAVAIGTMHKMKGLEFRCVAVAGATAQQVPPATAITPVEDDRATHLQDVQRERCLLFVACTRAREHLYVSWHGAPSEFIA</sequence>
<evidence type="ECO:0000313" key="12">
    <source>
        <dbReference type="Proteomes" id="UP000295060"/>
    </source>
</evidence>
<dbReference type="Gene3D" id="3.40.50.300">
    <property type="entry name" value="P-loop containing nucleotide triphosphate hydrolases"/>
    <property type="match status" value="2"/>
</dbReference>
<organism evidence="11 12">
    <name type="scientific">Kribbella pratensis</name>
    <dbReference type="NCBI Taxonomy" id="2512112"/>
    <lineage>
        <taxon>Bacteria</taxon>
        <taxon>Bacillati</taxon>
        <taxon>Actinomycetota</taxon>
        <taxon>Actinomycetes</taxon>
        <taxon>Propionibacteriales</taxon>
        <taxon>Kribbellaceae</taxon>
        <taxon>Kribbella</taxon>
    </lineage>
</organism>
<feature type="domain" description="UvrD-like helicase ATP-binding" evidence="10">
    <location>
        <begin position="239"/>
        <end position="506"/>
    </location>
</feature>
<dbReference type="PANTHER" id="PTHR11070">
    <property type="entry name" value="UVRD / RECB / PCRA DNA HELICASE FAMILY MEMBER"/>
    <property type="match status" value="1"/>
</dbReference>
<keyword evidence="1 9" id="KW-0547">Nucleotide-binding</keyword>
<dbReference type="InterPro" id="IPR027417">
    <property type="entry name" value="P-loop_NTPase"/>
</dbReference>
<evidence type="ECO:0000256" key="3">
    <source>
        <dbReference type="ARBA" id="ARBA00022806"/>
    </source>
</evidence>
<dbReference type="PROSITE" id="PS51198">
    <property type="entry name" value="UVRD_HELICASE_ATP_BIND"/>
    <property type="match status" value="1"/>
</dbReference>
<evidence type="ECO:0000256" key="6">
    <source>
        <dbReference type="ARBA" id="ARBA00034617"/>
    </source>
</evidence>
<dbReference type="InterPro" id="IPR014017">
    <property type="entry name" value="DNA_helicase_UvrD-like_C"/>
</dbReference>
<dbReference type="EC" id="5.6.2.4" evidence="7"/>
<feature type="binding site" evidence="9">
    <location>
        <begin position="260"/>
        <end position="267"/>
    </location>
    <ligand>
        <name>ATP</name>
        <dbReference type="ChEBI" id="CHEBI:30616"/>
    </ligand>
</feature>
<comment type="caution">
    <text evidence="11">The sequence shown here is derived from an EMBL/GenBank/DDBJ whole genome shotgun (WGS) entry which is preliminary data.</text>
</comment>
<gene>
    <name evidence="11" type="ORF">EV137_4710</name>
</gene>
<dbReference type="InterPro" id="IPR000212">
    <property type="entry name" value="DNA_helicase_UvrD/REP"/>
</dbReference>
<evidence type="ECO:0000313" key="11">
    <source>
        <dbReference type="EMBL" id="TDW90879.1"/>
    </source>
</evidence>
<dbReference type="SUPFAM" id="SSF52540">
    <property type="entry name" value="P-loop containing nucleoside triphosphate hydrolases"/>
    <property type="match status" value="1"/>
</dbReference>
<evidence type="ECO:0000256" key="7">
    <source>
        <dbReference type="ARBA" id="ARBA00034808"/>
    </source>
</evidence>
<dbReference type="Proteomes" id="UP000295060">
    <property type="component" value="Unassembled WGS sequence"/>
</dbReference>
<keyword evidence="12" id="KW-1185">Reference proteome</keyword>
<evidence type="ECO:0000259" key="10">
    <source>
        <dbReference type="PROSITE" id="PS51198"/>
    </source>
</evidence>
<comment type="catalytic activity">
    <reaction evidence="6">
        <text>Couples ATP hydrolysis with the unwinding of duplex DNA by translocating in the 3'-5' direction.</text>
        <dbReference type="EC" id="5.6.2.4"/>
    </reaction>
</comment>
<name>A0ABY2FI56_9ACTN</name>
<dbReference type="InterPro" id="IPR014016">
    <property type="entry name" value="UvrD-like_ATP-bd"/>
</dbReference>
<accession>A0ABY2FI56</accession>
<evidence type="ECO:0000256" key="1">
    <source>
        <dbReference type="ARBA" id="ARBA00022741"/>
    </source>
</evidence>
<keyword evidence="5" id="KW-0413">Isomerase</keyword>
<dbReference type="PANTHER" id="PTHR11070:SF45">
    <property type="entry name" value="DNA 3'-5' HELICASE"/>
    <property type="match status" value="1"/>
</dbReference>
<dbReference type="Pfam" id="PF00580">
    <property type="entry name" value="UvrD-helicase"/>
    <property type="match status" value="1"/>
</dbReference>
<evidence type="ECO:0000256" key="5">
    <source>
        <dbReference type="ARBA" id="ARBA00023235"/>
    </source>
</evidence>
<dbReference type="EMBL" id="SODU01000002">
    <property type="protein sequence ID" value="TDW90879.1"/>
    <property type="molecule type" value="Genomic_DNA"/>
</dbReference>
<evidence type="ECO:0000256" key="4">
    <source>
        <dbReference type="ARBA" id="ARBA00022840"/>
    </source>
</evidence>
<evidence type="ECO:0000256" key="8">
    <source>
        <dbReference type="ARBA" id="ARBA00048988"/>
    </source>
</evidence>
<keyword evidence="4 9" id="KW-0067">ATP-binding</keyword>
<evidence type="ECO:0000256" key="2">
    <source>
        <dbReference type="ARBA" id="ARBA00022801"/>
    </source>
</evidence>
<evidence type="ECO:0000256" key="9">
    <source>
        <dbReference type="PROSITE-ProRule" id="PRU00560"/>
    </source>
</evidence>
<keyword evidence="3 9" id="KW-0347">Helicase</keyword>
<proteinExistence type="predicted"/>
<comment type="catalytic activity">
    <reaction evidence="8">
        <text>ATP + H2O = ADP + phosphate + H(+)</text>
        <dbReference type="Rhea" id="RHEA:13065"/>
        <dbReference type="ChEBI" id="CHEBI:15377"/>
        <dbReference type="ChEBI" id="CHEBI:15378"/>
        <dbReference type="ChEBI" id="CHEBI:30616"/>
        <dbReference type="ChEBI" id="CHEBI:43474"/>
        <dbReference type="ChEBI" id="CHEBI:456216"/>
        <dbReference type="EC" id="5.6.2.4"/>
    </reaction>
</comment>
<dbReference type="Pfam" id="PF13361">
    <property type="entry name" value="UvrD_C"/>
    <property type="match status" value="1"/>
</dbReference>
<keyword evidence="2 9" id="KW-0378">Hydrolase</keyword>
<protein>
    <recommendedName>
        <fullName evidence="7">DNA 3'-5' helicase</fullName>
        <ecNumber evidence="7">5.6.2.4</ecNumber>
    </recommendedName>
</protein>